<evidence type="ECO:0000256" key="3">
    <source>
        <dbReference type="ARBA" id="ARBA00022989"/>
    </source>
</evidence>
<dbReference type="InterPro" id="IPR022535">
    <property type="entry name" value="Golgi_pH-regulator_cons_dom"/>
</dbReference>
<dbReference type="PANTHER" id="PTHR15948">
    <property type="entry name" value="G-PROTEIN COUPLED RECEPTOR 89-RELATED"/>
    <property type="match status" value="1"/>
</dbReference>
<dbReference type="Pfam" id="PF12537">
    <property type="entry name" value="GPHR_N"/>
    <property type="match status" value="1"/>
</dbReference>
<feature type="transmembrane region" description="Helical" evidence="5">
    <location>
        <begin position="269"/>
        <end position="291"/>
    </location>
</feature>
<protein>
    <recommendedName>
        <fullName evidence="10">Abscisic acid G-protein coupled receptor-like domain-containing protein</fullName>
    </recommendedName>
</protein>
<feature type="domain" description="Golgi pH regulator conserved" evidence="7">
    <location>
        <begin position="1"/>
        <end position="50"/>
    </location>
</feature>
<comment type="subcellular location">
    <subcellularLocation>
        <location evidence="1">Membrane</location>
        <topology evidence="1">Multi-pass membrane protein</topology>
    </subcellularLocation>
</comment>
<dbReference type="EMBL" id="CAJPDS010000023">
    <property type="protein sequence ID" value="CAF9919069.1"/>
    <property type="molecule type" value="Genomic_DNA"/>
</dbReference>
<comment type="caution">
    <text evidence="8">The sequence shown here is derived from an EMBL/GenBank/DDBJ whole genome shotgun (WGS) entry which is preliminary data.</text>
</comment>
<dbReference type="InterPro" id="IPR015672">
    <property type="entry name" value="GPHR/GTG"/>
</dbReference>
<sequence length="315" mass="34727">MALLSGFASISSPWQNLFTRPRPVAETDLARKETGLAATQDMLSAKQSRLRALERKLADRPSESYFKRALGTIRPNADANEFRTLELEIKGLEAMALSLTTSHNILQSRYTQQQRSKSATGRLCLSISYGFSFFCLYRVFTIAFSAFRRHILHSKGPNTSSDLVTNVLALVAKHHDPTLDQAAWSRQISLLLSFLILFASFSSVLQTLRLFSRFLPSLLKTIQANLALVVAQLCATYVISAALMLRGMIPGSIIGEGVKQLGGGEMGWVDSWFEGWFLGGAGVTALGIWVGRKLGGGEWEMEDWEDGDVEGGKRS</sequence>
<feature type="domain" description="Abscisic acid G-protein coupled receptor-like" evidence="6">
    <location>
        <begin position="114"/>
        <end position="293"/>
    </location>
</feature>
<organism evidence="8 9">
    <name type="scientific">Heterodermia speciosa</name>
    <dbReference type="NCBI Taxonomy" id="116794"/>
    <lineage>
        <taxon>Eukaryota</taxon>
        <taxon>Fungi</taxon>
        <taxon>Dikarya</taxon>
        <taxon>Ascomycota</taxon>
        <taxon>Pezizomycotina</taxon>
        <taxon>Lecanoromycetes</taxon>
        <taxon>OSLEUM clade</taxon>
        <taxon>Lecanoromycetidae</taxon>
        <taxon>Caliciales</taxon>
        <taxon>Physciaceae</taxon>
        <taxon>Heterodermia</taxon>
    </lineage>
</organism>
<evidence type="ECO:0000256" key="4">
    <source>
        <dbReference type="ARBA" id="ARBA00023136"/>
    </source>
</evidence>
<evidence type="ECO:0000259" key="7">
    <source>
        <dbReference type="Pfam" id="PF12537"/>
    </source>
</evidence>
<feature type="transmembrane region" description="Helical" evidence="5">
    <location>
        <begin position="188"/>
        <end position="205"/>
    </location>
</feature>
<evidence type="ECO:0000313" key="9">
    <source>
        <dbReference type="Proteomes" id="UP000664521"/>
    </source>
</evidence>
<evidence type="ECO:0008006" key="10">
    <source>
        <dbReference type="Google" id="ProtNLM"/>
    </source>
</evidence>
<keyword evidence="2 5" id="KW-0812">Transmembrane</keyword>
<proteinExistence type="predicted"/>
<dbReference type="Pfam" id="PF12430">
    <property type="entry name" value="ABA_GPCR"/>
    <property type="match status" value="1"/>
</dbReference>
<evidence type="ECO:0000259" key="6">
    <source>
        <dbReference type="Pfam" id="PF12430"/>
    </source>
</evidence>
<reference evidence="8" key="1">
    <citation type="submission" date="2021-03" db="EMBL/GenBank/DDBJ databases">
        <authorList>
            <person name="Tagirdzhanova G."/>
        </authorList>
    </citation>
    <scope>NUCLEOTIDE SEQUENCE</scope>
</reference>
<gene>
    <name evidence="8" type="ORF">HETSPECPRED_003936</name>
</gene>
<name>A0A8H3F6W6_9LECA</name>
<dbReference type="PANTHER" id="PTHR15948:SF0">
    <property type="entry name" value="GOLGI PH REGULATOR A-RELATED"/>
    <property type="match status" value="1"/>
</dbReference>
<dbReference type="InterPro" id="IPR025969">
    <property type="entry name" value="ABA_GPCR_dom"/>
</dbReference>
<keyword evidence="9" id="KW-1185">Reference proteome</keyword>
<evidence type="ECO:0000256" key="2">
    <source>
        <dbReference type="ARBA" id="ARBA00022692"/>
    </source>
</evidence>
<feature type="transmembrane region" description="Helical" evidence="5">
    <location>
        <begin position="226"/>
        <end position="249"/>
    </location>
</feature>
<keyword evidence="3 5" id="KW-1133">Transmembrane helix</keyword>
<evidence type="ECO:0000313" key="8">
    <source>
        <dbReference type="EMBL" id="CAF9919069.1"/>
    </source>
</evidence>
<keyword evidence="4 5" id="KW-0472">Membrane</keyword>
<accession>A0A8H3F6W6</accession>
<dbReference type="OrthoDB" id="264392at2759"/>
<evidence type="ECO:0000256" key="1">
    <source>
        <dbReference type="ARBA" id="ARBA00004141"/>
    </source>
</evidence>
<dbReference type="GO" id="GO:0016020">
    <property type="term" value="C:membrane"/>
    <property type="evidence" value="ECO:0007669"/>
    <property type="project" value="UniProtKB-SubCell"/>
</dbReference>
<dbReference type="Proteomes" id="UP000664521">
    <property type="component" value="Unassembled WGS sequence"/>
</dbReference>
<evidence type="ECO:0000256" key="5">
    <source>
        <dbReference type="SAM" id="Phobius"/>
    </source>
</evidence>
<dbReference type="AlphaFoldDB" id="A0A8H3F6W6"/>
<feature type="transmembrane region" description="Helical" evidence="5">
    <location>
        <begin position="123"/>
        <end position="147"/>
    </location>
</feature>